<gene>
    <name evidence="1" type="ORF">I6G28_02390</name>
</gene>
<protein>
    <submittedName>
        <fullName evidence="1">Uncharacterized protein</fullName>
    </submittedName>
</protein>
<dbReference type="EMBL" id="CP065726">
    <property type="protein sequence ID" value="QPT38422.1"/>
    <property type="molecule type" value="Genomic_DNA"/>
</dbReference>
<dbReference type="RefSeq" id="WP_145960430.1">
    <property type="nucleotide sequence ID" value="NZ_CP065726.1"/>
</dbReference>
<dbReference type="AlphaFoldDB" id="A0A7T3BMQ2"/>
<organism evidence="1 2">
    <name type="scientific">Neisseria cinerea</name>
    <dbReference type="NCBI Taxonomy" id="483"/>
    <lineage>
        <taxon>Bacteria</taxon>
        <taxon>Pseudomonadati</taxon>
        <taxon>Pseudomonadota</taxon>
        <taxon>Betaproteobacteria</taxon>
        <taxon>Neisseriales</taxon>
        <taxon>Neisseriaceae</taxon>
        <taxon>Neisseria</taxon>
    </lineage>
</organism>
<name>A0A7T3BMQ2_NEICI</name>
<dbReference type="GeneID" id="84022150"/>
<accession>A0A7T3BMQ2</accession>
<dbReference type="Proteomes" id="UP000594865">
    <property type="component" value="Chromosome"/>
</dbReference>
<proteinExistence type="predicted"/>
<keyword evidence="2" id="KW-1185">Reference proteome</keyword>
<reference evidence="1 2" key="1">
    <citation type="submission" date="2020-12" db="EMBL/GenBank/DDBJ databases">
        <title>FDA dAtabase for Regulatory Grade micrObial Sequences (FDA-ARGOS): Supporting development and validation of Infectious Disease Dx tests.</title>
        <authorList>
            <person name="Sproer C."/>
            <person name="Gronow S."/>
            <person name="Severitt S."/>
            <person name="Schroder I."/>
            <person name="Tallon L."/>
            <person name="Sadzewicz L."/>
            <person name="Zhao X."/>
            <person name="Boylan J."/>
            <person name="Ott S."/>
            <person name="Bowen H."/>
            <person name="Vavikolanu K."/>
            <person name="Mehta A."/>
            <person name="Aluvathingal J."/>
            <person name="Nadendla S."/>
            <person name="Lowell S."/>
            <person name="Myers T."/>
            <person name="Yan Y."/>
            <person name="Sichtig H."/>
        </authorList>
    </citation>
    <scope>NUCLEOTIDE SEQUENCE [LARGE SCALE GENOMIC DNA]</scope>
    <source>
        <strain evidence="1 2">FDAARGOS_871</strain>
    </source>
</reference>
<evidence type="ECO:0000313" key="1">
    <source>
        <dbReference type="EMBL" id="QPT38422.1"/>
    </source>
</evidence>
<evidence type="ECO:0000313" key="2">
    <source>
        <dbReference type="Proteomes" id="UP000594865"/>
    </source>
</evidence>
<sequence length="59" mass="6990">MEKLTNGWMRNVFLQYSLVNTSDDILFSIYSDIDKSVVWNFGWWCGYGHAPWQLSDLKL</sequence>